<proteinExistence type="predicted"/>
<dbReference type="EMBL" id="AMCI01006994">
    <property type="protein sequence ID" value="EJW93393.1"/>
    <property type="molecule type" value="Genomic_DNA"/>
</dbReference>
<evidence type="ECO:0000313" key="1">
    <source>
        <dbReference type="EMBL" id="EJW93393.1"/>
    </source>
</evidence>
<gene>
    <name evidence="1" type="ORF">EVA_18501</name>
</gene>
<comment type="caution">
    <text evidence="1">The sequence shown here is derived from an EMBL/GenBank/DDBJ whole genome shotgun (WGS) entry which is preliminary data.</text>
</comment>
<protein>
    <submittedName>
        <fullName evidence="1">Uncharacterized protein</fullName>
    </submittedName>
</protein>
<sequence length="37" mass="4229">MSLIKVDLPLPLTPVTTVKTPKGMETSIFFKYWHVLP</sequence>
<accession>J9FG29</accession>
<name>J9FG29_9ZZZZ</name>
<reference evidence="1" key="1">
    <citation type="journal article" date="2012" name="PLoS ONE">
        <title>Gene sets for utilization of primary and secondary nutrition supplies in the distal gut of endangered iberian lynx.</title>
        <authorList>
            <person name="Alcaide M."/>
            <person name="Messina E."/>
            <person name="Richter M."/>
            <person name="Bargiela R."/>
            <person name="Peplies J."/>
            <person name="Huws S.A."/>
            <person name="Newbold C.J."/>
            <person name="Golyshin P.N."/>
            <person name="Simon M.A."/>
            <person name="Lopez G."/>
            <person name="Yakimov M.M."/>
            <person name="Ferrer M."/>
        </authorList>
    </citation>
    <scope>NUCLEOTIDE SEQUENCE</scope>
</reference>
<organism evidence="1">
    <name type="scientific">gut metagenome</name>
    <dbReference type="NCBI Taxonomy" id="749906"/>
    <lineage>
        <taxon>unclassified sequences</taxon>
        <taxon>metagenomes</taxon>
        <taxon>organismal metagenomes</taxon>
    </lineage>
</organism>
<dbReference type="AlphaFoldDB" id="J9FG29"/>